<sequence length="115" mass="13285">MRHLLSTKGVIWYSQWKECRLIQECVYFNNLLMIAQLFSVGIWSGHLIQTFDIGSLFCILGFGFLILDQIYSLEIENHIAMDSIYIIVGILQLLMVVIIIVLHLKINKLMISIAQ</sequence>
<dbReference type="AlphaFoldDB" id="A0A167PJA3"/>
<accession>A0A167PJA3</accession>
<feature type="transmembrane region" description="Helical" evidence="1">
    <location>
        <begin position="51"/>
        <end position="71"/>
    </location>
</feature>
<evidence type="ECO:0000313" key="2">
    <source>
        <dbReference type="EMBL" id="OAD78058.1"/>
    </source>
</evidence>
<dbReference type="RefSeq" id="XP_018296098.1">
    <property type="nucleotide sequence ID" value="XM_018435109.1"/>
</dbReference>
<dbReference type="GeneID" id="28996015"/>
<name>A0A167PJA3_PHYB8</name>
<gene>
    <name evidence="2" type="ORF">PHYBLDRAFT_164937</name>
</gene>
<dbReference type="InParanoid" id="A0A167PJA3"/>
<keyword evidence="1" id="KW-0472">Membrane</keyword>
<evidence type="ECO:0000313" key="3">
    <source>
        <dbReference type="Proteomes" id="UP000077315"/>
    </source>
</evidence>
<keyword evidence="1" id="KW-1133">Transmembrane helix</keyword>
<feature type="transmembrane region" description="Helical" evidence="1">
    <location>
        <begin position="26"/>
        <end position="44"/>
    </location>
</feature>
<organism evidence="2 3">
    <name type="scientific">Phycomyces blakesleeanus (strain ATCC 8743b / DSM 1359 / FGSC 10004 / NBRC 33097 / NRRL 1555)</name>
    <dbReference type="NCBI Taxonomy" id="763407"/>
    <lineage>
        <taxon>Eukaryota</taxon>
        <taxon>Fungi</taxon>
        <taxon>Fungi incertae sedis</taxon>
        <taxon>Mucoromycota</taxon>
        <taxon>Mucoromycotina</taxon>
        <taxon>Mucoromycetes</taxon>
        <taxon>Mucorales</taxon>
        <taxon>Phycomycetaceae</taxon>
        <taxon>Phycomyces</taxon>
    </lineage>
</organism>
<keyword evidence="1" id="KW-0812">Transmembrane</keyword>
<keyword evidence="3" id="KW-1185">Reference proteome</keyword>
<feature type="transmembrane region" description="Helical" evidence="1">
    <location>
        <begin position="83"/>
        <end position="104"/>
    </location>
</feature>
<protein>
    <submittedName>
        <fullName evidence="2">Uncharacterized protein</fullName>
    </submittedName>
</protein>
<dbReference type="EMBL" id="KV440974">
    <property type="protein sequence ID" value="OAD78058.1"/>
    <property type="molecule type" value="Genomic_DNA"/>
</dbReference>
<dbReference type="VEuPathDB" id="FungiDB:PHYBLDRAFT_164937"/>
<dbReference type="Proteomes" id="UP000077315">
    <property type="component" value="Unassembled WGS sequence"/>
</dbReference>
<reference evidence="3" key="1">
    <citation type="submission" date="2015-06" db="EMBL/GenBank/DDBJ databases">
        <title>Expansion of signal transduction pathways in fungi by whole-genome duplication.</title>
        <authorList>
            <consortium name="DOE Joint Genome Institute"/>
            <person name="Corrochano L.M."/>
            <person name="Kuo A."/>
            <person name="Marcet-Houben M."/>
            <person name="Polaino S."/>
            <person name="Salamov A."/>
            <person name="Villalobos J.M."/>
            <person name="Alvarez M.I."/>
            <person name="Avalos J."/>
            <person name="Benito E.P."/>
            <person name="Benoit I."/>
            <person name="Burger G."/>
            <person name="Camino L.P."/>
            <person name="Canovas D."/>
            <person name="Cerda-Olmedo E."/>
            <person name="Cheng J.-F."/>
            <person name="Dominguez A."/>
            <person name="Elias M."/>
            <person name="Eslava A.P."/>
            <person name="Glaser F."/>
            <person name="Grimwood J."/>
            <person name="Gutierrez G."/>
            <person name="Heitman J."/>
            <person name="Henrissat B."/>
            <person name="Iturriaga E.A."/>
            <person name="Lang B.F."/>
            <person name="Lavin J.L."/>
            <person name="Lee S."/>
            <person name="Li W."/>
            <person name="Lindquist E."/>
            <person name="Lopez-Garcia S."/>
            <person name="Luque E.M."/>
            <person name="Marcos A.T."/>
            <person name="Martin J."/>
            <person name="McCluskey K."/>
            <person name="Medina H.R."/>
            <person name="Miralles-Duran A."/>
            <person name="Miyazaki A."/>
            <person name="Munoz-Torres E."/>
            <person name="Oguiza J.A."/>
            <person name="Ohm R."/>
            <person name="Olmedo M."/>
            <person name="Orejas M."/>
            <person name="Ortiz-Castellanos L."/>
            <person name="Pisabarro A.G."/>
            <person name="Rodriguez-Romero J."/>
            <person name="Ruiz-Herrera J."/>
            <person name="Ruiz-Vazquez R."/>
            <person name="Sanz C."/>
            <person name="Schackwitz W."/>
            <person name="Schmutz J."/>
            <person name="Shahriari M."/>
            <person name="Shelest E."/>
            <person name="Silva-Franco F."/>
            <person name="Soanes D."/>
            <person name="Syed K."/>
            <person name="Tagua V.G."/>
            <person name="Talbot N.J."/>
            <person name="Thon M."/>
            <person name="De vries R.P."/>
            <person name="Wiebenga A."/>
            <person name="Yadav J.S."/>
            <person name="Braun E.L."/>
            <person name="Baker S."/>
            <person name="Garre V."/>
            <person name="Horwitz B."/>
            <person name="Torres-Martinez S."/>
            <person name="Idnurm A."/>
            <person name="Herrera-Estrella A."/>
            <person name="Gabaldon T."/>
            <person name="Grigoriev I.V."/>
        </authorList>
    </citation>
    <scope>NUCLEOTIDE SEQUENCE [LARGE SCALE GENOMIC DNA]</scope>
    <source>
        <strain evidence="3">NRRL 1555(-)</strain>
    </source>
</reference>
<proteinExistence type="predicted"/>
<evidence type="ECO:0000256" key="1">
    <source>
        <dbReference type="SAM" id="Phobius"/>
    </source>
</evidence>